<organism evidence="2 3">
    <name type="scientific">Rothia koreensis</name>
    <dbReference type="NCBI Taxonomy" id="592378"/>
    <lineage>
        <taxon>Bacteria</taxon>
        <taxon>Bacillati</taxon>
        <taxon>Actinomycetota</taxon>
        <taxon>Actinomycetes</taxon>
        <taxon>Micrococcales</taxon>
        <taxon>Micrococcaceae</taxon>
        <taxon>Rothia</taxon>
    </lineage>
</organism>
<comment type="caution">
    <text evidence="2">The sequence shown here is derived from an EMBL/GenBank/DDBJ whole genome shotgun (WGS) entry which is preliminary data.</text>
</comment>
<dbReference type="InterPro" id="IPR036249">
    <property type="entry name" value="Thioredoxin-like_sf"/>
</dbReference>
<reference evidence="2 3" key="1">
    <citation type="submission" date="2019-12" db="EMBL/GenBank/DDBJ databases">
        <authorList>
            <person name="Li J."/>
            <person name="Shi Y."/>
            <person name="Xu G."/>
            <person name="Xiao D."/>
            <person name="Ran X."/>
        </authorList>
    </citation>
    <scope>NUCLEOTIDE SEQUENCE [LARGE SCALE GENOMIC DNA]</scope>
    <source>
        <strain evidence="2 3">JCM 15915</strain>
    </source>
</reference>
<dbReference type="AlphaFoldDB" id="A0A7K1LFX0"/>
<dbReference type="Pfam" id="PF14561">
    <property type="entry name" value="TPR_20"/>
    <property type="match status" value="1"/>
</dbReference>
<feature type="compositionally biased region" description="Polar residues" evidence="1">
    <location>
        <begin position="1"/>
        <end position="12"/>
    </location>
</feature>
<feature type="region of interest" description="Disordered" evidence="1">
    <location>
        <begin position="1"/>
        <end position="50"/>
    </location>
</feature>
<sequence>MTSGPFGSTDAQPQPEENIPDSVRSAPDLSQMSGSAQPEGAPSQTGGGTTYRRAVTTTEEFQEVAQLSGRGPVVFALYSGKDQQAVDSVAQLEQLVNQAGGRILLAAVDIDQAPEIAQAFQIQGTLGVVAMLGGRPAPMYNSPVPAEQIQELLGQVLQLAQQSQLTGTFEPVAAGGTTEPAPLPPEHQKAQAAIEQGDYEAAADAYKEALRDKPADREAKIGLARVGLLQRVQDQDLDQAREAAASRPDDVEAQLAVADLDVSGGHVEDAFNRLIRLIQRSDAQTKDTVRERLLELFEVVGAEDERVVKARGALMRALF</sequence>
<dbReference type="OrthoDB" id="5181746at2"/>
<dbReference type="EMBL" id="WOGT01000001">
    <property type="protein sequence ID" value="MUN54089.1"/>
    <property type="molecule type" value="Genomic_DNA"/>
</dbReference>
<evidence type="ECO:0000256" key="1">
    <source>
        <dbReference type="SAM" id="MobiDB-lite"/>
    </source>
</evidence>
<dbReference type="Gene3D" id="1.25.40.10">
    <property type="entry name" value="Tetratricopeptide repeat domain"/>
    <property type="match status" value="1"/>
</dbReference>
<dbReference type="SUPFAM" id="SSF48452">
    <property type="entry name" value="TPR-like"/>
    <property type="match status" value="1"/>
</dbReference>
<protein>
    <submittedName>
        <fullName evidence="2">Tetratricopeptide repeat protein</fullName>
    </submittedName>
</protein>
<gene>
    <name evidence="2" type="ORF">GMA10_02425</name>
</gene>
<name>A0A7K1LFX0_9MICC</name>
<dbReference type="Gene3D" id="3.40.30.10">
    <property type="entry name" value="Glutaredoxin"/>
    <property type="match status" value="1"/>
</dbReference>
<dbReference type="Proteomes" id="UP000462152">
    <property type="component" value="Unassembled WGS sequence"/>
</dbReference>
<keyword evidence="3" id="KW-1185">Reference proteome</keyword>
<evidence type="ECO:0000313" key="2">
    <source>
        <dbReference type="EMBL" id="MUN54089.1"/>
    </source>
</evidence>
<accession>A0A7K1LFX0</accession>
<proteinExistence type="predicted"/>
<dbReference type="InterPro" id="IPR011990">
    <property type="entry name" value="TPR-like_helical_dom_sf"/>
</dbReference>
<evidence type="ECO:0000313" key="3">
    <source>
        <dbReference type="Proteomes" id="UP000462152"/>
    </source>
</evidence>
<dbReference type="RefSeq" id="WP_129314173.1">
    <property type="nucleotide sequence ID" value="NZ_CP197643.1"/>
</dbReference>
<dbReference type="SUPFAM" id="SSF52833">
    <property type="entry name" value="Thioredoxin-like"/>
    <property type="match status" value="1"/>
</dbReference>